<dbReference type="PANTHER" id="PTHR35529">
    <property type="entry name" value="MANGANESE EFFLUX PUMP MNTP-RELATED"/>
    <property type="match status" value="1"/>
</dbReference>
<dbReference type="AlphaFoldDB" id="A0A0A0I6V8"/>
<keyword evidence="3 5" id="KW-1133">Transmembrane helix</keyword>
<evidence type="ECO:0000256" key="4">
    <source>
        <dbReference type="ARBA" id="ARBA00023136"/>
    </source>
</evidence>
<feature type="transmembrane region" description="Helical" evidence="5">
    <location>
        <begin position="157"/>
        <end position="179"/>
    </location>
</feature>
<organism evidence="6 7">
    <name type="scientific">Clostridium novyi A str. 4552</name>
    <dbReference type="NCBI Taxonomy" id="1444289"/>
    <lineage>
        <taxon>Bacteria</taxon>
        <taxon>Bacillati</taxon>
        <taxon>Bacillota</taxon>
        <taxon>Clostridia</taxon>
        <taxon>Eubacteriales</taxon>
        <taxon>Clostridiaceae</taxon>
        <taxon>Clostridium</taxon>
    </lineage>
</organism>
<name>A0A0A0I6V8_CLONO</name>
<reference evidence="6 7" key="1">
    <citation type="submission" date="2014-01" db="EMBL/GenBank/DDBJ databases">
        <title>Plasmidome dynamics in the species complex Clostridium novyi sensu lato converts strains of independent lineages into distinctly different pathogens.</title>
        <authorList>
            <person name="Skarin H."/>
            <person name="Segerman B."/>
        </authorList>
    </citation>
    <scope>NUCLEOTIDE SEQUENCE [LARGE SCALE GENOMIC DNA]</scope>
    <source>
        <strain evidence="6 7">4552</strain>
    </source>
</reference>
<evidence type="ECO:0000256" key="3">
    <source>
        <dbReference type="ARBA" id="ARBA00022989"/>
    </source>
</evidence>
<feature type="transmembrane region" description="Helical" evidence="5">
    <location>
        <begin position="36"/>
        <end position="56"/>
    </location>
</feature>
<dbReference type="OrthoDB" id="1650809at2"/>
<feature type="transmembrane region" description="Helical" evidence="5">
    <location>
        <begin position="186"/>
        <end position="204"/>
    </location>
</feature>
<keyword evidence="1" id="KW-1003">Cell membrane</keyword>
<accession>A0A0A0I6V8</accession>
<feature type="transmembrane region" description="Helical" evidence="5">
    <location>
        <begin position="6"/>
        <end position="24"/>
    </location>
</feature>
<evidence type="ECO:0000256" key="1">
    <source>
        <dbReference type="ARBA" id="ARBA00022475"/>
    </source>
</evidence>
<feature type="transmembrane region" description="Helical" evidence="5">
    <location>
        <begin position="62"/>
        <end position="81"/>
    </location>
</feature>
<protein>
    <submittedName>
        <fullName evidence="6">Membrane protein</fullName>
    </submittedName>
</protein>
<dbReference type="PANTHER" id="PTHR35529:SF2">
    <property type="entry name" value="SPORULATION PROTEIN YTAF-RELATED"/>
    <property type="match status" value="1"/>
</dbReference>
<evidence type="ECO:0000313" key="6">
    <source>
        <dbReference type="EMBL" id="KGM96597.1"/>
    </source>
</evidence>
<dbReference type="InterPro" id="IPR003810">
    <property type="entry name" value="Mntp/YtaF"/>
</dbReference>
<dbReference type="EMBL" id="JENJ01000020">
    <property type="protein sequence ID" value="KGM96597.1"/>
    <property type="molecule type" value="Genomic_DNA"/>
</dbReference>
<comment type="caution">
    <text evidence="6">The sequence shown here is derived from an EMBL/GenBank/DDBJ whole genome shotgun (WGS) entry which is preliminary data.</text>
</comment>
<dbReference type="Pfam" id="PF02659">
    <property type="entry name" value="Mntp"/>
    <property type="match status" value="1"/>
</dbReference>
<gene>
    <name evidence="6" type="ORF">Z968_06050</name>
</gene>
<dbReference type="RefSeq" id="WP_039254639.1">
    <property type="nucleotide sequence ID" value="NZ_JENJ01000020.1"/>
</dbReference>
<proteinExistence type="predicted"/>
<evidence type="ECO:0000313" key="7">
    <source>
        <dbReference type="Proteomes" id="UP000030012"/>
    </source>
</evidence>
<keyword evidence="4 5" id="KW-0472">Membrane</keyword>
<dbReference type="Proteomes" id="UP000030012">
    <property type="component" value="Unassembled WGS sequence"/>
</dbReference>
<evidence type="ECO:0000256" key="2">
    <source>
        <dbReference type="ARBA" id="ARBA00022692"/>
    </source>
</evidence>
<evidence type="ECO:0000256" key="5">
    <source>
        <dbReference type="SAM" id="Phobius"/>
    </source>
</evidence>
<sequence>MIQSIILVTSLCIDAFVASFGYGTNKIKIPFSSTTVINVVCSTVLAISLFAGSIVRKFLPENLTIAICFGILFILGSLRLFESLFKSHLRKNDLTTKSFTFKIFDINFDLNLSADEDVLDTSNHRILKPGEAFTLALACSLDGMAIGFGSGLAGVNYFQVVGFSLISDMVAVMLGCFLGRKIAEKIDLNLSWLSGTLLLILAFMKL</sequence>
<keyword evidence="2 5" id="KW-0812">Transmembrane</keyword>